<name>A0A7V8FGM8_STEMA</name>
<proteinExistence type="predicted"/>
<keyword evidence="1" id="KW-0732">Signal</keyword>
<comment type="caution">
    <text evidence="2">The sequence shown here is derived from an EMBL/GenBank/DDBJ whole genome shotgun (WGS) entry which is preliminary data.</text>
</comment>
<dbReference type="AlphaFoldDB" id="A0A7V8FGM8"/>
<evidence type="ECO:0000313" key="2">
    <source>
        <dbReference type="EMBL" id="KAF1015173.1"/>
    </source>
</evidence>
<feature type="signal peptide" evidence="1">
    <location>
        <begin position="1"/>
        <end position="24"/>
    </location>
</feature>
<gene>
    <name evidence="2" type="ORF">GAK31_02663</name>
</gene>
<reference evidence="3" key="1">
    <citation type="journal article" date="2020" name="MBio">
        <title>Horizontal gene transfer to a defensive symbiont with a reduced genome amongst a multipartite beetle microbiome.</title>
        <authorList>
            <person name="Waterworth S.C."/>
            <person name="Florez L.V."/>
            <person name="Rees E.R."/>
            <person name="Hertweck C."/>
            <person name="Kaltenpoth M."/>
            <person name="Kwan J.C."/>
        </authorList>
    </citation>
    <scope>NUCLEOTIDE SEQUENCE [LARGE SCALE GENOMIC DNA]</scope>
</reference>
<evidence type="ECO:0000313" key="3">
    <source>
        <dbReference type="Proteomes" id="UP000487117"/>
    </source>
</evidence>
<protein>
    <recommendedName>
        <fullName evidence="4">Secreted protein</fullName>
    </recommendedName>
</protein>
<dbReference type="Proteomes" id="UP000487117">
    <property type="component" value="Unassembled WGS sequence"/>
</dbReference>
<sequence>MIRPLTLLPLTLLLCLPLPGAVLAQSAAGATAPQVNGMDLNVPQAPMRYLNDPAMQQDPPGTYYGDKTGPRVHGDASIADVQNDKMKVSGSFTTGIGYVKNYGNTHYNAATLNLSKNYTTDDGKTHGVNINIHVSEGKGPGFFGPYGGGYGGGYYGRGPGRWDAPPPFGW</sequence>
<accession>A0A7V8FGM8</accession>
<dbReference type="EMBL" id="WNDS01000003">
    <property type="protein sequence ID" value="KAF1015173.1"/>
    <property type="molecule type" value="Genomic_DNA"/>
</dbReference>
<feature type="chain" id="PRO_5031533976" description="Secreted protein" evidence="1">
    <location>
        <begin position="25"/>
        <end position="170"/>
    </location>
</feature>
<organism evidence="2 3">
    <name type="scientific">Stenotrophomonas maltophilia</name>
    <name type="common">Pseudomonas maltophilia</name>
    <name type="synonym">Xanthomonas maltophilia</name>
    <dbReference type="NCBI Taxonomy" id="40324"/>
    <lineage>
        <taxon>Bacteria</taxon>
        <taxon>Pseudomonadati</taxon>
        <taxon>Pseudomonadota</taxon>
        <taxon>Gammaproteobacteria</taxon>
        <taxon>Lysobacterales</taxon>
        <taxon>Lysobacteraceae</taxon>
        <taxon>Stenotrophomonas</taxon>
        <taxon>Stenotrophomonas maltophilia group</taxon>
    </lineage>
</organism>
<evidence type="ECO:0000256" key="1">
    <source>
        <dbReference type="SAM" id="SignalP"/>
    </source>
</evidence>
<evidence type="ECO:0008006" key="4">
    <source>
        <dbReference type="Google" id="ProtNLM"/>
    </source>
</evidence>